<sequence length="1300" mass="144513">MSEPPPAPPPPPEKVEDETGQVDKPEDAKEPSLKEQEKFGPESSEFSHDMAAREQSRAVAEAALNDMAHIKFRDCLGRVFVFPWESVKIWMNMRLAIGAVFRDFSLAWPLRDAIRCGRYDLVEPTLGTILPAYWDTLVRPGMAIIMRMQNPNGADFVGFGVPPAAPGYAGPAHPGMGQAGMMNMFQSSPRPGFPFGDPRRPVRRHSPEIIEVLPRKRPRRPVLGWMADRTSAESGDKRRTWRRYGGSASSGSGSSSTSSQSDSDAQSDTDVDSEQYPSTAARKKLVSRGLVYSTKFNKDDMVDLKPGLNRQYNFELEGGKNRGLNLSSFDIVSANRFSHGISDIEKGAASVQLVHRPKNSRGSSNGSVDNDIIMSWHHIKRRYMDFEEFSHYACRDLSSDSNSMFSIIRSLMGRARREKLRRTDYGCYIEPGTIMRWDGSSDNADEYAIFAAVPYLYVDHVQGSTAEKVNWKAGSICPPWRLHQSFSPFDPSLQRDEEQAFRKYQGKKGSQIFWVGQLWVLITNSGFLTSGDMSHNSDWLMGDSITTDLEKPHGVLGERMVEFMDVQRQIFYISLDRCRTFVQLQSTIIDELTKAYAEPDIGWDWQLVTPNHRELTAASWQSMVKDEKNRVLRVSFEPKKVVEKRRKRTGSSISSRGGSHNGTESDSSDEDSVTGAKKPEDAFFVRVSTDMGSKDRDEEENSWVDPDAIDADISFSLPVRNRKVPPFLAWPEDRKRHKGNTAFRNDDHVKTLAESLEHVSLAMNSTTHNVLLEDFVSTTFSQEESDVPAHYHQSPCISYEDLCRRAKGLGLSETTMPRAEEQNQTLAPPRTTKGRLVSLVIAEQILQASIQVLEFFAPKDSSSSVIGKFRGGLQSILEVSTNNDVTTGSSDSSISSALTAFSSARTAVAGPSKAATGSSPDDGKPTKWVIEQSGQKELQATLKDCMSCAEGKVYKTDDAAIDHLRGETHDFTFPSRNHLRNQFLKPLSEAVKEKQQAAKLKILRLCRDQMLRIANQASILQAGVASDEGFRSPGLPLSLIVAFEMVVFFLCSVGHSLRHLDRTIEERIVSSEQLAGAIQPSLMRMLEETLGNKAEALVLKANRLIITSARTGSTGDAVHYSKRVGPEYVAVQAICNLLSRPVHGGMDAAGLYQGYIDKQRSDILTHSPGRKRLRTILALADETTLLATITKHQQTLITTLTTLLSPATLPKHDKAHGRTATARKVLYKLEHALLHTYSQPLRTRHAALTKLAQRDCKAMEKTIVECAELTKDEHSRAPSCSSPSPRSSSCRSASSRRISA</sequence>
<feature type="compositionally biased region" description="Low complexity" evidence="1">
    <location>
        <begin position="650"/>
        <end position="665"/>
    </location>
</feature>
<proteinExistence type="predicted"/>
<feature type="compositionally biased region" description="Low complexity" evidence="1">
    <location>
        <begin position="1277"/>
        <end position="1300"/>
    </location>
</feature>
<feature type="domain" description="Ubiquitin-like" evidence="2">
    <location>
        <begin position="68"/>
        <end position="149"/>
    </location>
</feature>
<feature type="compositionally biased region" description="Pro residues" evidence="1">
    <location>
        <begin position="1"/>
        <end position="12"/>
    </location>
</feature>
<reference evidence="3" key="2">
    <citation type="submission" date="2023-06" db="EMBL/GenBank/DDBJ databases">
        <authorList>
            <consortium name="Lawrence Berkeley National Laboratory"/>
            <person name="Haridas S."/>
            <person name="Hensen N."/>
            <person name="Bonometti L."/>
            <person name="Westerberg I."/>
            <person name="Brannstrom I.O."/>
            <person name="Guillou S."/>
            <person name="Cros-Aarteil S."/>
            <person name="Calhoun S."/>
            <person name="Kuo A."/>
            <person name="Mondo S."/>
            <person name="Pangilinan J."/>
            <person name="Riley R."/>
            <person name="Labutti K."/>
            <person name="Andreopoulos B."/>
            <person name="Lipzen A."/>
            <person name="Chen C."/>
            <person name="Yanf M."/>
            <person name="Daum C."/>
            <person name="Ng V."/>
            <person name="Clum A."/>
            <person name="Steindorff A."/>
            <person name="Ohm R."/>
            <person name="Martin F."/>
            <person name="Silar P."/>
            <person name="Natvig D."/>
            <person name="Lalanne C."/>
            <person name="Gautier V."/>
            <person name="Ament-Velasquez S.L."/>
            <person name="Kruys A."/>
            <person name="Hutchinson M.I."/>
            <person name="Powell A.J."/>
            <person name="Barry K."/>
            <person name="Miller A.N."/>
            <person name="Grigoriev I.V."/>
            <person name="Debuchy R."/>
            <person name="Gladieux P."/>
            <person name="Thoren M.H."/>
            <person name="Johannesson H."/>
        </authorList>
    </citation>
    <scope>NUCLEOTIDE SEQUENCE</scope>
    <source>
        <strain evidence="3">CBS 314.62</strain>
    </source>
</reference>
<name>A0AAE0X015_9PEZI</name>
<reference evidence="3" key="1">
    <citation type="journal article" date="2023" name="Mol. Phylogenet. Evol.">
        <title>Genome-scale phylogeny and comparative genomics of the fungal order Sordariales.</title>
        <authorList>
            <person name="Hensen N."/>
            <person name="Bonometti L."/>
            <person name="Westerberg I."/>
            <person name="Brannstrom I.O."/>
            <person name="Guillou S."/>
            <person name="Cros-Aarteil S."/>
            <person name="Calhoun S."/>
            <person name="Haridas S."/>
            <person name="Kuo A."/>
            <person name="Mondo S."/>
            <person name="Pangilinan J."/>
            <person name="Riley R."/>
            <person name="LaButti K."/>
            <person name="Andreopoulos B."/>
            <person name="Lipzen A."/>
            <person name="Chen C."/>
            <person name="Yan M."/>
            <person name="Daum C."/>
            <person name="Ng V."/>
            <person name="Clum A."/>
            <person name="Steindorff A."/>
            <person name="Ohm R.A."/>
            <person name="Martin F."/>
            <person name="Silar P."/>
            <person name="Natvig D.O."/>
            <person name="Lalanne C."/>
            <person name="Gautier V."/>
            <person name="Ament-Velasquez S.L."/>
            <person name="Kruys A."/>
            <person name="Hutchinson M.I."/>
            <person name="Powell A.J."/>
            <person name="Barry K."/>
            <person name="Miller A.N."/>
            <person name="Grigoriev I.V."/>
            <person name="Debuchy R."/>
            <person name="Gladieux P."/>
            <person name="Hiltunen Thoren M."/>
            <person name="Johannesson H."/>
        </authorList>
    </citation>
    <scope>NUCLEOTIDE SEQUENCE</scope>
    <source>
        <strain evidence="3">CBS 314.62</strain>
    </source>
</reference>
<feature type="compositionally biased region" description="Low complexity" evidence="1">
    <location>
        <begin position="245"/>
        <end position="264"/>
    </location>
</feature>
<accession>A0AAE0X015</accession>
<feature type="region of interest" description="Disordered" evidence="1">
    <location>
        <begin position="643"/>
        <end position="679"/>
    </location>
</feature>
<feature type="region of interest" description="Disordered" evidence="1">
    <location>
        <begin position="1"/>
        <end position="52"/>
    </location>
</feature>
<organism evidence="3 4">
    <name type="scientific">Podospora appendiculata</name>
    <dbReference type="NCBI Taxonomy" id="314037"/>
    <lineage>
        <taxon>Eukaryota</taxon>
        <taxon>Fungi</taxon>
        <taxon>Dikarya</taxon>
        <taxon>Ascomycota</taxon>
        <taxon>Pezizomycotina</taxon>
        <taxon>Sordariomycetes</taxon>
        <taxon>Sordariomycetidae</taxon>
        <taxon>Sordariales</taxon>
        <taxon>Podosporaceae</taxon>
        <taxon>Podospora</taxon>
    </lineage>
</organism>
<evidence type="ECO:0000313" key="4">
    <source>
        <dbReference type="Proteomes" id="UP001270362"/>
    </source>
</evidence>
<feature type="region of interest" description="Disordered" evidence="1">
    <location>
        <begin position="1271"/>
        <end position="1300"/>
    </location>
</feature>
<evidence type="ECO:0000256" key="1">
    <source>
        <dbReference type="SAM" id="MobiDB-lite"/>
    </source>
</evidence>
<feature type="compositionally biased region" description="Basic and acidic residues" evidence="1">
    <location>
        <begin position="21"/>
        <end position="52"/>
    </location>
</feature>
<dbReference type="Proteomes" id="UP001270362">
    <property type="component" value="Unassembled WGS sequence"/>
</dbReference>
<feature type="region of interest" description="Disordered" evidence="1">
    <location>
        <begin position="224"/>
        <end position="280"/>
    </location>
</feature>
<protein>
    <recommendedName>
        <fullName evidence="2">Ubiquitin-like domain-containing protein</fullName>
    </recommendedName>
</protein>
<dbReference type="Pfam" id="PF22893">
    <property type="entry name" value="ULD_2"/>
    <property type="match status" value="1"/>
</dbReference>
<evidence type="ECO:0000313" key="3">
    <source>
        <dbReference type="EMBL" id="KAK3681735.1"/>
    </source>
</evidence>
<comment type="caution">
    <text evidence="3">The sequence shown here is derived from an EMBL/GenBank/DDBJ whole genome shotgun (WGS) entry which is preliminary data.</text>
</comment>
<gene>
    <name evidence="3" type="ORF">B0T22DRAFT_522999</name>
</gene>
<dbReference type="InterPro" id="IPR054464">
    <property type="entry name" value="ULD_fung"/>
</dbReference>
<evidence type="ECO:0000259" key="2">
    <source>
        <dbReference type="Pfam" id="PF22893"/>
    </source>
</evidence>
<dbReference type="EMBL" id="JAULSO010000006">
    <property type="protein sequence ID" value="KAK3681735.1"/>
    <property type="molecule type" value="Genomic_DNA"/>
</dbReference>
<keyword evidence="4" id="KW-1185">Reference proteome</keyword>